<organism evidence="1">
    <name type="scientific">Timema monikensis</name>
    <dbReference type="NCBI Taxonomy" id="170555"/>
    <lineage>
        <taxon>Eukaryota</taxon>
        <taxon>Metazoa</taxon>
        <taxon>Ecdysozoa</taxon>
        <taxon>Arthropoda</taxon>
        <taxon>Hexapoda</taxon>
        <taxon>Insecta</taxon>
        <taxon>Pterygota</taxon>
        <taxon>Neoptera</taxon>
        <taxon>Polyneoptera</taxon>
        <taxon>Phasmatodea</taxon>
        <taxon>Timematodea</taxon>
        <taxon>Timematoidea</taxon>
        <taxon>Timematidae</taxon>
        <taxon>Timema</taxon>
    </lineage>
</organism>
<evidence type="ECO:0000313" key="1">
    <source>
        <dbReference type="EMBL" id="CAD7423948.1"/>
    </source>
</evidence>
<reference evidence="1" key="1">
    <citation type="submission" date="2020-11" db="EMBL/GenBank/DDBJ databases">
        <authorList>
            <person name="Tran Van P."/>
        </authorList>
    </citation>
    <scope>NUCLEOTIDE SEQUENCE</scope>
</reference>
<name>A0A7R9E0F6_9NEOP</name>
<gene>
    <name evidence="1" type="ORF">TMSB3V08_LOCUS916</name>
</gene>
<sequence>MSLGTMIVAAAYLIFAKEIKNWRGRRSHELMVVFRVGNVHLISQRHAARTAPIVHFRTNPIGLLPNVTILTVQVITDYKLCDRICVENHFGKTSLSTPNQDLNLDLLVIGSQVYFESDALGHEATKAREMHEEFHHRLESLNLALWRRVNMLAAHHSQDAPHSHASCAALQAESLRASGKPFRKKPPPVHPTEIRTSISLSSAVKLNTTGALANYATEAGSHMTQTPPLGWIRRAKSRDWRARSFSGAEAGLGLAQVSGGVAALPPRLGLAPQSASVCKVELAVHVQTCAHYSELEGIYSSQRNEKLRSVLNFETNKELMDGVNNWLGTLEATFLDKGLQKLGLHTERTILCAWTKFPPAANVTSTRSSPWRRAWNPEERLLWKLFQRRENCSVSPSAIF</sequence>
<proteinExistence type="predicted"/>
<dbReference type="EMBL" id="OB792733">
    <property type="protein sequence ID" value="CAD7423948.1"/>
    <property type="molecule type" value="Genomic_DNA"/>
</dbReference>
<accession>A0A7R9E0F6</accession>
<protein>
    <submittedName>
        <fullName evidence="1">Uncharacterized protein</fullName>
    </submittedName>
</protein>
<dbReference type="AlphaFoldDB" id="A0A7R9E0F6"/>